<comment type="caution">
    <text evidence="2">The sequence shown here is derived from an EMBL/GenBank/DDBJ whole genome shotgun (WGS) entry which is preliminary data.</text>
</comment>
<organism evidence="2 3">
    <name type="scientific">Zizania palustris</name>
    <name type="common">Northern wild rice</name>
    <dbReference type="NCBI Taxonomy" id="103762"/>
    <lineage>
        <taxon>Eukaryota</taxon>
        <taxon>Viridiplantae</taxon>
        <taxon>Streptophyta</taxon>
        <taxon>Embryophyta</taxon>
        <taxon>Tracheophyta</taxon>
        <taxon>Spermatophyta</taxon>
        <taxon>Magnoliopsida</taxon>
        <taxon>Liliopsida</taxon>
        <taxon>Poales</taxon>
        <taxon>Poaceae</taxon>
        <taxon>BOP clade</taxon>
        <taxon>Oryzoideae</taxon>
        <taxon>Oryzeae</taxon>
        <taxon>Zizaniinae</taxon>
        <taxon>Zizania</taxon>
    </lineage>
</organism>
<dbReference type="Proteomes" id="UP000729402">
    <property type="component" value="Unassembled WGS sequence"/>
</dbReference>
<dbReference type="AlphaFoldDB" id="A0A8J5RFH9"/>
<dbReference type="EMBL" id="JAAALK010000288">
    <property type="protein sequence ID" value="KAG8052721.1"/>
    <property type="molecule type" value="Genomic_DNA"/>
</dbReference>
<proteinExistence type="predicted"/>
<sequence length="70" mass="7196">MVAHFNSTKLAIHEAQMQSGGDGSRAVMGSGVAMVSRPAMGSKGSDGLQDSGRVLRGRRRTPGIATALGR</sequence>
<reference evidence="2" key="1">
    <citation type="journal article" date="2021" name="bioRxiv">
        <title>Whole Genome Assembly and Annotation of Northern Wild Rice, Zizania palustris L., Supports a Whole Genome Duplication in the Zizania Genus.</title>
        <authorList>
            <person name="Haas M."/>
            <person name="Kono T."/>
            <person name="Macchietto M."/>
            <person name="Millas R."/>
            <person name="McGilp L."/>
            <person name="Shao M."/>
            <person name="Duquette J."/>
            <person name="Hirsch C.N."/>
            <person name="Kimball J."/>
        </authorList>
    </citation>
    <scope>NUCLEOTIDE SEQUENCE</scope>
    <source>
        <tissue evidence="2">Fresh leaf tissue</tissue>
    </source>
</reference>
<evidence type="ECO:0000313" key="2">
    <source>
        <dbReference type="EMBL" id="KAG8052721.1"/>
    </source>
</evidence>
<accession>A0A8J5RFH9</accession>
<feature type="region of interest" description="Disordered" evidence="1">
    <location>
        <begin position="36"/>
        <end position="70"/>
    </location>
</feature>
<keyword evidence="3" id="KW-1185">Reference proteome</keyword>
<protein>
    <submittedName>
        <fullName evidence="2">Uncharacterized protein</fullName>
    </submittedName>
</protein>
<gene>
    <name evidence="2" type="ORF">GUJ93_ZPchr0001g31251</name>
</gene>
<evidence type="ECO:0000256" key="1">
    <source>
        <dbReference type="SAM" id="MobiDB-lite"/>
    </source>
</evidence>
<reference evidence="2" key="2">
    <citation type="submission" date="2021-02" db="EMBL/GenBank/DDBJ databases">
        <authorList>
            <person name="Kimball J.A."/>
            <person name="Haas M.W."/>
            <person name="Macchietto M."/>
            <person name="Kono T."/>
            <person name="Duquette J."/>
            <person name="Shao M."/>
        </authorList>
    </citation>
    <scope>NUCLEOTIDE SEQUENCE</scope>
    <source>
        <tissue evidence="2">Fresh leaf tissue</tissue>
    </source>
</reference>
<evidence type="ECO:0000313" key="3">
    <source>
        <dbReference type="Proteomes" id="UP000729402"/>
    </source>
</evidence>
<name>A0A8J5RFH9_ZIZPA</name>